<gene>
    <name evidence="4" type="ORF">GCK32_013658</name>
</gene>
<dbReference type="PROSITE" id="PS50157">
    <property type="entry name" value="ZINC_FINGER_C2H2_2"/>
    <property type="match status" value="1"/>
</dbReference>
<feature type="region of interest" description="Disordered" evidence="2">
    <location>
        <begin position="66"/>
        <end position="121"/>
    </location>
</feature>
<evidence type="ECO:0000259" key="3">
    <source>
        <dbReference type="PROSITE" id="PS50157"/>
    </source>
</evidence>
<dbReference type="Gene3D" id="3.30.160.60">
    <property type="entry name" value="Classic Zinc Finger"/>
    <property type="match status" value="1"/>
</dbReference>
<proteinExistence type="predicted"/>
<keyword evidence="5" id="KW-1185">Reference proteome</keyword>
<name>A0AAN8IZS1_TRICO</name>
<sequence>MVYLLVDLENQAQLSDVVTFLLSRSYNVFHVNNDNPCPKCSMLENRNGSRSNAMVRSTIFDNVKPPKLFASEPQTPGELLEQSQTSSPQPPVPTISMKATTSDERRTSFATSDDSLPLFSNEHDELKPDMGMLQRNLKHSIEHCESRPDTDCELWYPKDSWFSSTCEKEREHRESEDLSSAMDDTAKLHFSSQNLDGSEASSEDKLWAPTYKLVKKQKLGNTVHCNSCKWSVQANFFRMRMHVNNVHKRFNRFRCNYCNEKFVHLSKAERHQRSHNLAAMPVIRLKWTPQEVLEIKKTMIECFGFNV</sequence>
<keyword evidence="1" id="KW-0862">Zinc</keyword>
<feature type="domain" description="C2H2-type" evidence="3">
    <location>
        <begin position="253"/>
        <end position="275"/>
    </location>
</feature>
<dbReference type="Proteomes" id="UP001331761">
    <property type="component" value="Unassembled WGS sequence"/>
</dbReference>
<evidence type="ECO:0000256" key="1">
    <source>
        <dbReference type="PROSITE-ProRule" id="PRU00042"/>
    </source>
</evidence>
<keyword evidence="1" id="KW-0863">Zinc-finger</keyword>
<dbReference type="EMBL" id="WIXE01018504">
    <property type="protein sequence ID" value="KAK5970849.1"/>
    <property type="molecule type" value="Genomic_DNA"/>
</dbReference>
<dbReference type="InterPro" id="IPR013087">
    <property type="entry name" value="Znf_C2H2_type"/>
</dbReference>
<keyword evidence="1" id="KW-0479">Metal-binding</keyword>
<evidence type="ECO:0000313" key="4">
    <source>
        <dbReference type="EMBL" id="KAK5970849.1"/>
    </source>
</evidence>
<organism evidence="4 5">
    <name type="scientific">Trichostrongylus colubriformis</name>
    <name type="common">Black scour worm</name>
    <dbReference type="NCBI Taxonomy" id="6319"/>
    <lineage>
        <taxon>Eukaryota</taxon>
        <taxon>Metazoa</taxon>
        <taxon>Ecdysozoa</taxon>
        <taxon>Nematoda</taxon>
        <taxon>Chromadorea</taxon>
        <taxon>Rhabditida</taxon>
        <taxon>Rhabditina</taxon>
        <taxon>Rhabditomorpha</taxon>
        <taxon>Strongyloidea</taxon>
        <taxon>Trichostrongylidae</taxon>
        <taxon>Trichostrongylus</taxon>
    </lineage>
</organism>
<accession>A0AAN8IZS1</accession>
<dbReference type="GO" id="GO:0008270">
    <property type="term" value="F:zinc ion binding"/>
    <property type="evidence" value="ECO:0007669"/>
    <property type="project" value="UniProtKB-KW"/>
</dbReference>
<reference evidence="4 5" key="1">
    <citation type="submission" date="2019-10" db="EMBL/GenBank/DDBJ databases">
        <title>Assembly and Annotation for the nematode Trichostrongylus colubriformis.</title>
        <authorList>
            <person name="Martin J."/>
        </authorList>
    </citation>
    <scope>NUCLEOTIDE SEQUENCE [LARGE SCALE GENOMIC DNA]</scope>
    <source>
        <strain evidence="4">G859</strain>
        <tissue evidence="4">Whole worm</tissue>
    </source>
</reference>
<protein>
    <submittedName>
        <fullName evidence="4">C2H2-type domain-containing protein</fullName>
    </submittedName>
</protein>
<dbReference type="AlphaFoldDB" id="A0AAN8IZS1"/>
<dbReference type="PROSITE" id="PS00028">
    <property type="entry name" value="ZINC_FINGER_C2H2_1"/>
    <property type="match status" value="1"/>
</dbReference>
<comment type="caution">
    <text evidence="4">The sequence shown here is derived from an EMBL/GenBank/DDBJ whole genome shotgun (WGS) entry which is preliminary data.</text>
</comment>
<evidence type="ECO:0000313" key="5">
    <source>
        <dbReference type="Proteomes" id="UP001331761"/>
    </source>
</evidence>
<evidence type="ECO:0000256" key="2">
    <source>
        <dbReference type="SAM" id="MobiDB-lite"/>
    </source>
</evidence>